<reference evidence="7" key="2">
    <citation type="journal article" date="2020" name="Nat. Commun.">
        <title>Large-scale genome sequencing of mycorrhizal fungi provides insights into the early evolution of symbiotic traits.</title>
        <authorList>
            <person name="Miyauchi S."/>
            <person name="Kiss E."/>
            <person name="Kuo A."/>
            <person name="Drula E."/>
            <person name="Kohler A."/>
            <person name="Sanchez-Garcia M."/>
            <person name="Morin E."/>
            <person name="Andreopoulos B."/>
            <person name="Barry K.W."/>
            <person name="Bonito G."/>
            <person name="Buee M."/>
            <person name="Carver A."/>
            <person name="Chen C."/>
            <person name="Cichocki N."/>
            <person name="Clum A."/>
            <person name="Culley D."/>
            <person name="Crous P.W."/>
            <person name="Fauchery L."/>
            <person name="Girlanda M."/>
            <person name="Hayes R.D."/>
            <person name="Keri Z."/>
            <person name="LaButti K."/>
            <person name="Lipzen A."/>
            <person name="Lombard V."/>
            <person name="Magnuson J."/>
            <person name="Maillard F."/>
            <person name="Murat C."/>
            <person name="Nolan M."/>
            <person name="Ohm R.A."/>
            <person name="Pangilinan J."/>
            <person name="Pereira M.F."/>
            <person name="Perotto S."/>
            <person name="Peter M."/>
            <person name="Pfister S."/>
            <person name="Riley R."/>
            <person name="Sitrit Y."/>
            <person name="Stielow J.B."/>
            <person name="Szollosi G."/>
            <person name="Zifcakova L."/>
            <person name="Stursova M."/>
            <person name="Spatafora J.W."/>
            <person name="Tedersoo L."/>
            <person name="Vaario L.M."/>
            <person name="Yamada A."/>
            <person name="Yan M."/>
            <person name="Wang P."/>
            <person name="Xu J."/>
            <person name="Bruns T."/>
            <person name="Baldrian P."/>
            <person name="Vilgalys R."/>
            <person name="Dunand C."/>
            <person name="Henrissat B."/>
            <person name="Grigoriev I.V."/>
            <person name="Hibbett D."/>
            <person name="Nagy L.G."/>
            <person name="Martin F.M."/>
        </authorList>
    </citation>
    <scope>NUCLEOTIDE SEQUENCE</scope>
    <source>
        <strain evidence="7">BED1</strain>
    </source>
</reference>
<dbReference type="SMART" id="SM00533">
    <property type="entry name" value="MUTSd"/>
    <property type="match status" value="1"/>
</dbReference>
<dbReference type="PANTHER" id="PTHR11361">
    <property type="entry name" value="DNA MISMATCH REPAIR PROTEIN MUTS FAMILY MEMBER"/>
    <property type="match status" value="1"/>
</dbReference>
<name>A0AAD4GGF7_BOLED</name>
<dbReference type="Gene3D" id="3.40.50.300">
    <property type="entry name" value="P-loop containing nucleotide triphosphate hydrolases"/>
    <property type="match status" value="1"/>
</dbReference>
<dbReference type="Proteomes" id="UP001194468">
    <property type="component" value="Unassembled WGS sequence"/>
</dbReference>
<dbReference type="Gene3D" id="1.10.1420.10">
    <property type="match status" value="1"/>
</dbReference>
<evidence type="ECO:0000256" key="1">
    <source>
        <dbReference type="ARBA" id="ARBA00006271"/>
    </source>
</evidence>
<dbReference type="GO" id="GO:0051026">
    <property type="term" value="P:chiasma assembly"/>
    <property type="evidence" value="ECO:0007669"/>
    <property type="project" value="TreeGrafter"/>
</dbReference>
<feature type="region of interest" description="Disordered" evidence="5">
    <location>
        <begin position="1"/>
        <end position="60"/>
    </location>
</feature>
<evidence type="ECO:0000259" key="6">
    <source>
        <dbReference type="PROSITE" id="PS00486"/>
    </source>
</evidence>
<evidence type="ECO:0000313" key="7">
    <source>
        <dbReference type="EMBL" id="KAF8442923.1"/>
    </source>
</evidence>
<dbReference type="EMBL" id="WHUW01000008">
    <property type="protein sequence ID" value="KAF8442923.1"/>
    <property type="molecule type" value="Genomic_DNA"/>
</dbReference>
<proteinExistence type="inferred from homology"/>
<reference evidence="7" key="1">
    <citation type="submission" date="2019-10" db="EMBL/GenBank/DDBJ databases">
        <authorList>
            <consortium name="DOE Joint Genome Institute"/>
            <person name="Kuo A."/>
            <person name="Miyauchi S."/>
            <person name="Kiss E."/>
            <person name="Drula E."/>
            <person name="Kohler A."/>
            <person name="Sanchez-Garcia M."/>
            <person name="Andreopoulos B."/>
            <person name="Barry K.W."/>
            <person name="Bonito G."/>
            <person name="Buee M."/>
            <person name="Carver A."/>
            <person name="Chen C."/>
            <person name="Cichocki N."/>
            <person name="Clum A."/>
            <person name="Culley D."/>
            <person name="Crous P.W."/>
            <person name="Fauchery L."/>
            <person name="Girlanda M."/>
            <person name="Hayes R."/>
            <person name="Keri Z."/>
            <person name="LaButti K."/>
            <person name="Lipzen A."/>
            <person name="Lombard V."/>
            <person name="Magnuson J."/>
            <person name="Maillard F."/>
            <person name="Morin E."/>
            <person name="Murat C."/>
            <person name="Nolan M."/>
            <person name="Ohm R."/>
            <person name="Pangilinan J."/>
            <person name="Pereira M."/>
            <person name="Perotto S."/>
            <person name="Peter M."/>
            <person name="Riley R."/>
            <person name="Sitrit Y."/>
            <person name="Stielow B."/>
            <person name="Szollosi G."/>
            <person name="Zifcakova L."/>
            <person name="Stursova M."/>
            <person name="Spatafora J.W."/>
            <person name="Tedersoo L."/>
            <person name="Vaario L.-M."/>
            <person name="Yamada A."/>
            <person name="Yan M."/>
            <person name="Wang P."/>
            <person name="Xu J."/>
            <person name="Bruns T."/>
            <person name="Baldrian P."/>
            <person name="Vilgalys R."/>
            <person name="Henrissat B."/>
            <person name="Grigoriev I.V."/>
            <person name="Hibbett D."/>
            <person name="Nagy L.G."/>
            <person name="Martin F.M."/>
        </authorList>
    </citation>
    <scope>NUCLEOTIDE SEQUENCE</scope>
    <source>
        <strain evidence="7">BED1</strain>
    </source>
</reference>
<evidence type="ECO:0000256" key="2">
    <source>
        <dbReference type="ARBA" id="ARBA00022741"/>
    </source>
</evidence>
<sequence length="970" mass="107681">MSHSSKRPRSTLNESTPEHEPQSEGSRADRDVGMNPKRVRWNSPSGLQDEHDSSNSDSSGPAKICLSIFSQNGRIGCAYHDPVKCVVYVLEDTQEGTHYDLTKMILEHSDPGFILTSSKADDSFISVLQNHAEASGAIFQIRPHKEFVPSKGRNRLLSLNLLARLDCDLTSNHEDTSDISSVSRIGNAYDFMARRREVTGDPAMERWNAAIRLANFASLESAPLCISSVGALLDFLTRERATGELGDVDESMESDICGIEALALDQVMHVNADTLCSLQVFESENHATIHSDQTKEGLSLFGILNTTRTALGRSLLRTWFMRPSLSLQVLQARHDAIECFICAENLPVFGALQTQLRGIANIPKTLGLLRSGKGKFSDWQAIFTYHSAMIRDALAELHQGRHVDIVVRLIEVLDVTSFNEVGNMVNDIIDWEESAEAARVCVRPHIDEELDKRKHIYRGIDSVLSKVAEQISQTVPVDYAESLNVVYFPQLGFLITVPMRQEWETEIGIEVLDGWSFQFSSEFHVYFKSKEMQDMDNHIGDLHPAICVDREIEIVQELLDKVLQFGQAMEDACTVCAELDCLLSFTEAARAFNYRRPRMVEDPVVDIVQGRHPLQEQILDTFVPNDTRLVGGVGFGMCYEDGSSDMEVEAAWSSVVLCTGANACGKSVYLKQIALIQYMAQVFHELGTHLANVGFIDWEVKQETSTITSLLTKSFRSFVPAESATLGVVDKIFTRIHTRESVSKIQSAFMIDLNQVSFALRNCTSKSLILLDEFGKGTVATDGAGLFCGVLNHLLNRGQDCPKVLVASHFHEVFRKDLLDPHKLPITFVHMQVLFASSTGDVLNADGVGGSDSGEESSISRVPKPGEKIMYLYRVAPGLSLSSHAAQCAAIFGLPRRVVARAQYVSELLAKHELGKLLEENMTDEELLDLQAAEEVARRFLEWDLTSDEAIYQTGVKARLAEVLGRDPEG</sequence>
<dbReference type="SMART" id="SM00534">
    <property type="entry name" value="MUTSac"/>
    <property type="match status" value="1"/>
</dbReference>
<dbReference type="PROSITE" id="PS00486">
    <property type="entry name" value="DNA_MISMATCH_REPAIR_2"/>
    <property type="match status" value="1"/>
</dbReference>
<keyword evidence="4" id="KW-0238">DNA-binding</keyword>
<gene>
    <name evidence="7" type="ORF">L210DRAFT_862008</name>
</gene>
<keyword evidence="2" id="KW-0547">Nucleotide-binding</keyword>
<dbReference type="Pfam" id="PF00488">
    <property type="entry name" value="MutS_V"/>
    <property type="match status" value="1"/>
</dbReference>
<evidence type="ECO:0000256" key="4">
    <source>
        <dbReference type="ARBA" id="ARBA00023125"/>
    </source>
</evidence>
<evidence type="ECO:0000256" key="5">
    <source>
        <dbReference type="SAM" id="MobiDB-lite"/>
    </source>
</evidence>
<comment type="caution">
    <text evidence="7">The sequence shown here is derived from an EMBL/GenBank/DDBJ whole genome shotgun (WGS) entry which is preliminary data.</text>
</comment>
<accession>A0AAD4GGF7</accession>
<dbReference type="GO" id="GO:0005524">
    <property type="term" value="F:ATP binding"/>
    <property type="evidence" value="ECO:0007669"/>
    <property type="project" value="UniProtKB-KW"/>
</dbReference>
<feature type="domain" description="DNA mismatch repair proteins mutS family" evidence="6">
    <location>
        <begin position="767"/>
        <end position="783"/>
    </location>
</feature>
<dbReference type="GO" id="GO:0140664">
    <property type="term" value="F:ATP-dependent DNA damage sensor activity"/>
    <property type="evidence" value="ECO:0007669"/>
    <property type="project" value="InterPro"/>
</dbReference>
<organism evidence="7 8">
    <name type="scientific">Boletus edulis BED1</name>
    <dbReference type="NCBI Taxonomy" id="1328754"/>
    <lineage>
        <taxon>Eukaryota</taxon>
        <taxon>Fungi</taxon>
        <taxon>Dikarya</taxon>
        <taxon>Basidiomycota</taxon>
        <taxon>Agaricomycotina</taxon>
        <taxon>Agaricomycetes</taxon>
        <taxon>Agaricomycetidae</taxon>
        <taxon>Boletales</taxon>
        <taxon>Boletineae</taxon>
        <taxon>Boletaceae</taxon>
        <taxon>Boletoideae</taxon>
        <taxon>Boletus</taxon>
    </lineage>
</organism>
<keyword evidence="8" id="KW-1185">Reference proteome</keyword>
<feature type="compositionally biased region" description="Basic and acidic residues" evidence="5">
    <location>
        <begin position="16"/>
        <end position="32"/>
    </location>
</feature>
<dbReference type="GO" id="GO:0005634">
    <property type="term" value="C:nucleus"/>
    <property type="evidence" value="ECO:0007669"/>
    <property type="project" value="TreeGrafter"/>
</dbReference>
<keyword evidence="3" id="KW-0067">ATP-binding</keyword>
<protein>
    <submittedName>
        <fullName evidence="7">DNA mismatch repair protein MutS</fullName>
    </submittedName>
</protein>
<dbReference type="PANTHER" id="PTHR11361:SF20">
    <property type="entry name" value="MUTS PROTEIN HOMOLOG 5"/>
    <property type="match status" value="1"/>
</dbReference>
<dbReference type="Pfam" id="PF05192">
    <property type="entry name" value="MutS_III"/>
    <property type="match status" value="1"/>
</dbReference>
<dbReference type="SUPFAM" id="SSF52540">
    <property type="entry name" value="P-loop containing nucleoside triphosphate hydrolases"/>
    <property type="match status" value="1"/>
</dbReference>
<dbReference type="GO" id="GO:0030983">
    <property type="term" value="F:mismatched DNA binding"/>
    <property type="evidence" value="ECO:0007669"/>
    <property type="project" value="InterPro"/>
</dbReference>
<comment type="similarity">
    <text evidence="1">Belongs to the DNA mismatch repair MutS family.</text>
</comment>
<dbReference type="AlphaFoldDB" id="A0AAD4GGF7"/>
<dbReference type="InterPro" id="IPR045076">
    <property type="entry name" value="MutS"/>
</dbReference>
<dbReference type="InterPro" id="IPR000432">
    <property type="entry name" value="DNA_mismatch_repair_MutS_C"/>
</dbReference>
<dbReference type="GO" id="GO:0006298">
    <property type="term" value="P:mismatch repair"/>
    <property type="evidence" value="ECO:0007669"/>
    <property type="project" value="InterPro"/>
</dbReference>
<evidence type="ECO:0000313" key="8">
    <source>
        <dbReference type="Proteomes" id="UP001194468"/>
    </source>
</evidence>
<dbReference type="SUPFAM" id="SSF48334">
    <property type="entry name" value="DNA repair protein MutS, domain III"/>
    <property type="match status" value="1"/>
</dbReference>
<dbReference type="InterPro" id="IPR027417">
    <property type="entry name" value="P-loop_NTPase"/>
</dbReference>
<dbReference type="CDD" id="cd03281">
    <property type="entry name" value="ABC_MSH5_euk"/>
    <property type="match status" value="1"/>
</dbReference>
<evidence type="ECO:0000256" key="3">
    <source>
        <dbReference type="ARBA" id="ARBA00022840"/>
    </source>
</evidence>
<dbReference type="InterPro" id="IPR007696">
    <property type="entry name" value="DNA_mismatch_repair_MutS_core"/>
</dbReference>
<dbReference type="InterPro" id="IPR036187">
    <property type="entry name" value="DNA_mismatch_repair_MutS_sf"/>
</dbReference>